<reference evidence="3 4" key="1">
    <citation type="submission" date="2016-08" db="EMBL/GenBank/DDBJ databases">
        <title>A Parts List for Fungal Cellulosomes Revealed by Comparative Genomics.</title>
        <authorList>
            <consortium name="DOE Joint Genome Institute"/>
            <person name="Haitjema C.H."/>
            <person name="Gilmore S.P."/>
            <person name="Henske J.K."/>
            <person name="Solomon K.V."/>
            <person name="De Groot R."/>
            <person name="Kuo A."/>
            <person name="Mondo S.J."/>
            <person name="Salamov A.A."/>
            <person name="Labutti K."/>
            <person name="Zhao Z."/>
            <person name="Chiniquy J."/>
            <person name="Barry K."/>
            <person name="Brewer H.M."/>
            <person name="Purvine S.O."/>
            <person name="Wright A.T."/>
            <person name="Boxma B."/>
            <person name="Van Alen T."/>
            <person name="Hackstein J.H."/>
            <person name="Baker S.E."/>
            <person name="Grigoriev I.V."/>
            <person name="O'Malley M.A."/>
        </authorList>
    </citation>
    <scope>NUCLEOTIDE SEQUENCE [LARGE SCALE GENOMIC DNA]</scope>
    <source>
        <strain evidence="3 4">G1</strain>
    </source>
</reference>
<evidence type="ECO:0000256" key="2">
    <source>
        <dbReference type="SAM" id="SignalP"/>
    </source>
</evidence>
<feature type="chain" id="PRO_5012734102" evidence="2">
    <location>
        <begin position="21"/>
        <end position="6292"/>
    </location>
</feature>
<feature type="signal peptide" evidence="2">
    <location>
        <begin position="1"/>
        <end position="20"/>
    </location>
</feature>
<feature type="compositionally biased region" description="Acidic residues" evidence="1">
    <location>
        <begin position="6080"/>
        <end position="6098"/>
    </location>
</feature>
<keyword evidence="4" id="KW-1185">Reference proteome</keyword>
<feature type="compositionally biased region" description="Basic and acidic residues" evidence="1">
    <location>
        <begin position="6126"/>
        <end position="6153"/>
    </location>
</feature>
<protein>
    <submittedName>
        <fullName evidence="3">Scaffoldin</fullName>
    </submittedName>
</protein>
<feature type="compositionally biased region" description="Low complexity" evidence="1">
    <location>
        <begin position="6154"/>
        <end position="6224"/>
    </location>
</feature>
<keyword evidence="2" id="KW-0732">Signal</keyword>
<name>A0A1Y2A854_9FUNG</name>
<gene>
    <name evidence="3" type="ORF">LY90DRAFT_677176</name>
</gene>
<evidence type="ECO:0000256" key="1">
    <source>
        <dbReference type="SAM" id="MobiDB-lite"/>
    </source>
</evidence>
<proteinExistence type="predicted"/>
<dbReference type="STRING" id="1754190.A0A1Y2A854"/>
<dbReference type="Proteomes" id="UP000193920">
    <property type="component" value="Unassembled WGS sequence"/>
</dbReference>
<feature type="region of interest" description="Disordered" evidence="1">
    <location>
        <begin position="5990"/>
        <end position="6039"/>
    </location>
</feature>
<comment type="caution">
    <text evidence="3">The sequence shown here is derived from an EMBL/GenBank/DDBJ whole genome shotgun (WGS) entry which is preliminary data.</text>
</comment>
<feature type="region of interest" description="Disordered" evidence="1">
    <location>
        <begin position="6076"/>
        <end position="6098"/>
    </location>
</feature>
<organism evidence="3 4">
    <name type="scientific">Neocallimastix californiae</name>
    <dbReference type="NCBI Taxonomy" id="1754190"/>
    <lineage>
        <taxon>Eukaryota</taxon>
        <taxon>Fungi</taxon>
        <taxon>Fungi incertae sedis</taxon>
        <taxon>Chytridiomycota</taxon>
        <taxon>Chytridiomycota incertae sedis</taxon>
        <taxon>Neocallimastigomycetes</taxon>
        <taxon>Neocallimastigales</taxon>
        <taxon>Neocallimastigaceae</taxon>
        <taxon>Neocallimastix</taxon>
    </lineage>
</organism>
<evidence type="ECO:0000313" key="4">
    <source>
        <dbReference type="Proteomes" id="UP000193920"/>
    </source>
</evidence>
<accession>A0A1Y2A854</accession>
<evidence type="ECO:0000313" key="3">
    <source>
        <dbReference type="EMBL" id="ORY18671.1"/>
    </source>
</evidence>
<feature type="compositionally biased region" description="Acidic residues" evidence="1">
    <location>
        <begin position="6000"/>
        <end position="6034"/>
    </location>
</feature>
<sequence>MVNIKYLSLPLMVGLLSVQADSFEWNGSTIEGTCTTPGYYYATPKSPATVGKMIKCTSEAEIDDAEAGIYRISGINYLCPTSTTCIIENTTGGSENYIDNGNLNKIGYYKINNKYYICSTDTSGAMISSGKVCDQITPSSSSCGESTIGQLVQISNSSYGLCLAEYLDKKEYPALAFPSEAISGPIPQYFVKHVKKTEENVNTVVFSFDVSTNYYVVNQVYLGGSLGVSGIVFKANGGTTGLECAEAKTGKYITRKEDFCGIGSGKYFECTNGKCTSYEQSKPDIPELNGEKCTYDSENTRYNGNCVTIGSKDTSKPFYLIDESNSIVENTSNNNKIIQINSSGNTQIEHAGVGYFLNADVNTNENYPLILCEADNNCALTYTPCSDVGCITISGSTVNLKGSIDYPMDRNDGVDKQYLLYDVEPSKFPGVTVAGNYAVQMKIAKKESNDKGYGTVTLNELKTTCTDTPDNEIIKHNGNFYYCAGGIEVEMKDSGARFAISINGEYKIIDIMKTAAIEKDSTLVDAYLGYYVDRSSGASGVVHCEKKDADGAEHPSDYMECAAKTVDYVDNYEVFVNKELRFPGSNGSELNAKLIICSNDEGNCKVPEDNGGYHNPYIKEKELMGNRFYINHQNSEKTLIYCSSMTYCFEMSSSSNPELVKGIYINGVEDLALIKCVEDKTTNNDGEEEIKIVCDSMASVEKYGYYVNYRNDTTIRCDLESCILISYDNHKRTFINSDSESDYRIIKCQNGNECKVVEKSQNYYIDSSSNSNALIKCSTSDNTCTKVTGGNRDVYISGDGEDVIICTTNSCNYQNSEATSADVDQTYYLNADSSAEIPLITAVEVKETAVTRKKRDQTYKWSAPEEKPKSNSVFINKNAISEKYGIIYCTSETQCNEIETFDTEYIDIITPKVIYFDGLNNEWKQNINYLTSNSLDSTYIFLVNKLNAEIIKTGGSNSSLVSCKKENNAWSCEYLTSGILNYYVYKYSGDKLITYSNNDFTISSTMDNGYYLNSENIIKCTSDTCAIYLGVESCTPENVGAIISTSNELCVGYDSTATNENDKPKTVSINDNQKYLIDSKKFPGYSNVISNGSILINVSDNKILQVKPNNDEYYLISSDYTIIGAADTEGTVYKCEKASGSNPPICTKQSQTDTKYYPNSDSSSMKNYPNIKCEKIKDEENSTETVTKYKIPCTLSRKSGDEVYCLKANNNNRLSSCIGNCGVNATCYDITNTIGYYLPYQKSNLIECSSNCKNYTVSAGYYASADISKSLILCKKSVDGFRCDYEDDVNDGYFIGEKSSSLVKCKDNVCSKVTINASNLGYYVSGESGNALINCISENNVIKCVADSKPVLGWYLNAAVSGNSSNEKYLIKCVSDNSGKITCKEMEVPNKGFFISAFDSSKLINCEDSSCSSINLYNGYYVNGETNQLIYCINNVCTEENGKGWYKSIYYDNVIYCNNGCKKLDVNNINKNGYYINSDSRSPKYPLLEIRYSNLIYEKSNYYNGWYLNADTNDSNMIIECNSNGIVPICNGKTLGSGTDCSSSNNGKFINDNGEIKWCINEEKVNLVSNGPTVIAKITGRNFIPWISDASGFVIFSVGSKFIIQKKIDGYYYDDKNSELYYCSGSGSGICNKIEKGNITPGYYINYTEKTIIRCGRYDDKLCETFSSGLSCTEYNVAFRSNDIVLCTNGGYVTMENINIENIYALDIKYKSGNPTFPKKSDSKYTRYILADVNKYYVKYNEAIEEVSECPENSNTDEKNDKIVCMTTGTNPKLVQVNNLDKTIGLSSSTIYYVSKNDELKNIEYDADTNNGYFEYKGNDLSNSNILSTVYIKKTDKNKVEFKYVCPIGGICVRKEKAEEPVLGFQFENGILKMQKRNGKSNEVTEKIMPGIYIKYDGTSTNRNEVINCYLTSNGVKCENINKTSSGISYDGKNISADGVTSNKLFSKFVIKKSVNKRDNNNESNVLIIKELTATSYNEAEFTSTTNIFLNGDLKKITNDIIATQDETKVTGYICNNIGECKKIENSGNKKYLLNTAQEGSIINAVVVCGNHGTEGDKCKFINAQEGAIYENYAATGVNDALITCTSSGCKTEPALSSGELPQCEYSSLTRDIVKDEFGSCIRADTQKSLGVNQHCILNGLIYMYDGSVCSTIIRSETIGMKLFDATLRELTISKIVENHYGATLYNCPRSNGGCYVTSGYIASTAQSAAGYSICNSKNGCTYISSSELTNSCSEAGEGGLILDNKYIKLCKNGGRDISTNTAGYYPVNISVNDNFPDSKFGDKLLINVDINNNMAVYSMVLTDGYLLLDINSKILRGEALAISSGNIYPSTTPCTMDKCSLYICESDNRKCEIVAEAEKQYGYYTSTSYSKDLITCTKNASKNLVECKLTRDAIYFVNIIDRNIIDTIIKDSINSASISFSSNDNNKYFSITTGFPGFSDSTASNAVKLSIIAEAKKYSITPLKTDNYVLLNSYENRLAIKTESREIKNIYLCNSSVGKCVKNDVEDGWYISGQSGYEGIRCENGSCVMKETLNKSCSGEGDFIIKENVYQYCVIKNKSITSIKITENVGKILQLTSKDKKLVFPNNKTFTVVYSNSVKGIGYSSSESVDTPNGLTLCTTVNTSGNGNCVKENGNQLLSGEYCLYGTKIYSNVTEASVSKCKQQFTEGVSVEVFYGTKKASATEIENPGTQMFYCKNGECRVTTGYKKISSYYRCDYSKCTKTNGSTGYENGDLKSSKLVTADGEKSFAKDTYFYINGSNNFPGTETYQSFIVEVGADYAVPFIGNGYYLFSSAGAMLTKDPKEEGYVTTAKTGNKLYLCSNTDNNCVLQQNTNNIIENIFYSNAGISDSKKKSIIGCYNTGDKKSNCVIAEDAVIFEETYNKCEFTGKLVRTTSKADSEGKVTYGDYKLCTARNGTPVAIGDAAGKPKYYMLNMKKNDTFAGIDLTGDKVDENYSRNILIEITDNKLSQYEKEGYILYNASANEIIDSVGSTKGVLYYCARSENFKGAGKYSYECKVESNINNGWYFNSLYTQDKRLIKCVDGVCYLSEIKESNKCQYSGSIIYNGGFKICQTTDKLIDISSINNKNTVEIIMNIEMMTEFPGMKTNHTDILLSIMPNKAYQVKLKTNVVVREDNTIVSGVKGDLYECSVDGSCLMNVVPKDNYYIKSNSTGYDVELVKCENRKCIVVKDELGKGKGIKEGFRVGVNKKTPLIQCTQNGIQVEDKKFIQYDISTCVEKEYKEGWYINSGSDSDTKPLIECTKESGCITKKPTKDGWYLNAGANNIYSVMTKNNSTVYPIIRCEGGNCNYYKEELAKECTKGGEVIMPSNGNYKVCKSVGKSLDFSKSNTVELINNEGNFPGSSGNIMVVPSSTNIVIANDGYYYKDTLYECRGSCTAYNTDDKDGKMYYDEISGNLMVGSCNGGICSWTANKIEGNVFLDDRNILVTNQSNSVSKIYECTKNANKILTCIEVLENNSRGYFINNEIKDENGKSQSLIYLCTGNDCQVVDTIPKCTELSYKKNYCYISYYDEPNSEDYVSSEPVINAGEICVSNINTNSQKYYFAIKEINTGTDQINCISMPSDASESYYQVGNVIYSQNKYNVRRINYSYSLINGLDSNSVIKDSTITNEINGILVEDHENFVNCSSGKCEVNKMLSCTYNFQTEKCSISSGNVNAGQICKSAEGNIYFALEKLSSNGGRCVNHSTSWSYSEGSDTVYPNYSNGQNVSNEKYENTYFVVDSKIYMIEYDNDIYALGEGIYIIDEANKRVNIYKEVDISKESKFTMYVCTSAGCKVKNNCASGINYEYMFDRSTGTVISCDPKSNKVKNIYSDGYYLNGPWENLIKCTNGNCVNYDNKIGREGYYLDQGNQEKIIKCIREDEKFKCTLEDAIQCTYNSKEGVCASTVDLLRNSYCLYVVKDKKGVIIGTPKMLYIENYIKAKDIGKCISNEGEDTFYYHYRKSKFLGNNERDEIIQYSRNAISNIYEKEYGYYIISTENRKGLTEDTKLNRSRLYECTSSGCIEIRDPIDERIYVNKASMEKMVRYNGKSKTWEILKRRCKQNKVNTAQCELPASNFKSGDILYMFEDGDINPVFKASKYDLNTKNTLIDDNNDFVDPKKYQYFNTEGKMYVFNKNKQYFDIVDEEGYYMFKTSTYYHNLEPYRSTVNTTNTAALKVYRKSDKWYPMEEFGNTYTEGYYLNKADIEGDGIAIEVMNIPLKSDDIDGESEEEKKIREQNSKVKKFKAVINKCTSTKKNICNPKIEGQSINKGSVCVVTEGDSKGLYLAIDNITKASSAVNCIRYDGENTYHFINNNVIYASQPREKLIIEVQKNKIIPFTSETNMGYYIIEKNEKKLLNSNNAIDANAYNCGWYYDLFTEGEKAGEENPETKRYECNSETIYNRYIRSKNGDVIFGKSTTKWYKESKKGYYFFNDKYLAATITKDEDDKDVPDTITYSNNVSNSGTYLNSALIGNKNIIVENDNGKQTIKTEYKTCVVSGESCRSSVTTNELSNGEVCLGSSKNNLYIVEVIEQDDGTKKRFCYTGSDKLKYRYVNNMLYRLDGLSVQEVSRGYYVLNKNWEEYSSTYPEVPNAIFYCDGRCEKITSVEIDSEVLINEAGTGNNKLLRYFPATGKLVNVYEPGYYLLNSKSGVTKESGANDYNGNMYYLNDNGVLSTIPNSFGYSNIYINKAKTGSLTRFYSEFENSKVSYNVKTGLLEYEGKANDGDEIVLVYIDGLLYKQLPYSFEVVEEGVYAIKDNLPFTETVWTELNSSNNEICYYKNGSCNDAKLNEIMKQKYTINNATKNPSVIEHGENGWRMVNTDGVYFFFEDGYSITTTDRRIDRVFEVLDGQSVEITEDENRLGYYQFNGIMIESNTEKGWEDGVVYIETVEQEDKRKCTSYEFGEIIGNDKFCFNNDLGICLPKTDISNESVNINNCIFSSDGAVYYFLIDDKLYSISGQAMKLIKKSGLYIVNSSKKIYEDKLENKATAYACENGKCEVATSLSTGYYLNMANGAIEEPAILYYDNSSKTWRMTTNNGFYFFNSNGYAVSDNEVVKYAFAISENGNEIDNIINATEVGIYINQSSGDESIIVENKGKWEKAKKIPSCKISSDGVVKSSELMKVGDICLDEKKLVFISGSSNGSKREEEYSYEGVTAVDDEIKYSYDSTNNAIVKLEEGNMVKLNVSGYVIIEKGTSLPIEKLSEANVYKCSSGKCDVVDMQNVEAGTLYVNSISEETPLVKYEGEGQWNIVTEEGYYFFDSDSIAVKENAIVGSAIEITVDGNEQIVQRDISASKELGFYFNKASNNKVLISNDEDFWSKGTSLHTCNIVEVEGGFSCKTLKDTLDVGDYCYDGEKFFLLIGEAAPDTEEINCIAGSNDEPLYVTPDVVKTINSIDVGSKLVRLNDDSIKVVSPGYYILNVNGTLIDNNGEKGEVQMTIYKCDENDCEKEEEMEKNVKFLTESGEIFEIDEEGVLGKVNNEGIYFFNEEGKACSTADDEVSTIIRINNEGLKQKVDLDEMSVGTYINNANNQSVGVYDGKEWTIEESECKYDAEKKSCSSESKNLEVGSYCVVEGNIYVVSEIDIETELTICIPGNDDVPIYYMNDDTLVAIKNKSISVIENDGYYAINIKTREGIKSEIPVQGVFIRCESNGECSSVKPEKNSSYLNKAVVDSNIVKFNEKASLKQIKTIETHCKIDGNSCSADEGELVAGDLCVADSNLYLVKGEGQCVMAEKFVERYQFVSNKIYMLGEDIVVQKFDGYYFINSDNRVIGSVEDYANPDTVAYMCSTKGDCYIVDPVEVRYFKDYTTEVDGKFKVVRFDPSKKTKRQEQGSSGYEAITEGGIYKLDDGSYVECEVENNDDVNCKDIENIGTKETIDGELLTCTKNDDNEVECVQATEGGYYFIGDTLKECSSIDGVKLECTEVKKEGYFLADNKSELYECNKKVEEDEEMVDISRILNDLLGITENNESTEIIEELNGENEEIEIVNKKREGENTEEGDQVEENENDNAENGENDEEQKEEGENEDEEKSIGPVEVTCKVIECTDGATVNSPGENGEELYVCKKIEKPEKEETNDNENDEEKEGEEKEEDIEEEINRWIVNEKCMSGNYIKISDTTVECEDPKDSIKEENIEKPNESHISTERKEPKTTTTKSSTYTTTYTTTTEVEEATTTSSSSPSKSNTTTKKATSAKPRNTTTTKAVETTTTKTTTTTTKPAATTTTATGGTVKMRPIPSMVLCSLYFIYKKKIKRLTIKELKFENNFEKYNSNKYLILNDYYQKRIYCLHI</sequence>
<dbReference type="EMBL" id="MCOG01000318">
    <property type="protein sequence ID" value="ORY18671.1"/>
    <property type="molecule type" value="Genomic_DNA"/>
</dbReference>
<feature type="region of interest" description="Disordered" evidence="1">
    <location>
        <begin position="6121"/>
        <end position="6224"/>
    </location>
</feature>